<dbReference type="InterPro" id="IPR019099">
    <property type="entry name" value="Uncharacterised_PGPGW_TM"/>
</dbReference>
<keyword evidence="4" id="KW-1185">Reference proteome</keyword>
<evidence type="ECO:0000256" key="1">
    <source>
        <dbReference type="SAM" id="MobiDB-lite"/>
    </source>
</evidence>
<dbReference type="AlphaFoldDB" id="A0A919L244"/>
<feature type="transmembrane region" description="Helical" evidence="2">
    <location>
        <begin position="35"/>
        <end position="54"/>
    </location>
</feature>
<organism evidence="3 4">
    <name type="scientific">Kitasatospora indigofera</name>
    <dbReference type="NCBI Taxonomy" id="67307"/>
    <lineage>
        <taxon>Bacteria</taxon>
        <taxon>Bacillati</taxon>
        <taxon>Actinomycetota</taxon>
        <taxon>Actinomycetes</taxon>
        <taxon>Kitasatosporales</taxon>
        <taxon>Streptomycetaceae</taxon>
        <taxon>Kitasatospora</taxon>
    </lineage>
</organism>
<keyword evidence="2" id="KW-0812">Transmembrane</keyword>
<accession>A0A919L244</accession>
<reference evidence="3" key="2">
    <citation type="submission" date="2020-09" db="EMBL/GenBank/DDBJ databases">
        <authorList>
            <person name="Sun Q."/>
            <person name="Ohkuma M."/>
        </authorList>
    </citation>
    <scope>NUCLEOTIDE SEQUENCE</scope>
    <source>
        <strain evidence="3">JCM 4646</strain>
    </source>
</reference>
<evidence type="ECO:0000313" key="3">
    <source>
        <dbReference type="EMBL" id="GHH82090.1"/>
    </source>
</evidence>
<name>A0A919L244_9ACTN</name>
<keyword evidence="2" id="KW-1133">Transmembrane helix</keyword>
<dbReference type="EMBL" id="BNBO01000056">
    <property type="protein sequence ID" value="GHH82090.1"/>
    <property type="molecule type" value="Genomic_DNA"/>
</dbReference>
<evidence type="ECO:0000256" key="2">
    <source>
        <dbReference type="SAM" id="Phobius"/>
    </source>
</evidence>
<feature type="transmembrane region" description="Helical" evidence="2">
    <location>
        <begin position="60"/>
        <end position="80"/>
    </location>
</feature>
<protein>
    <submittedName>
        <fullName evidence="3">Uncharacterized protein</fullName>
    </submittedName>
</protein>
<dbReference type="Pfam" id="PF09656">
    <property type="entry name" value="PGPGW"/>
    <property type="match status" value="1"/>
</dbReference>
<feature type="transmembrane region" description="Helical" evidence="2">
    <location>
        <begin position="127"/>
        <end position="148"/>
    </location>
</feature>
<comment type="caution">
    <text evidence="3">The sequence shown here is derived from an EMBL/GenBank/DDBJ whole genome shotgun (WGS) entry which is preliminary data.</text>
</comment>
<gene>
    <name evidence="3" type="ORF">GCM10018781_66370</name>
</gene>
<reference evidence="3" key="1">
    <citation type="journal article" date="2014" name="Int. J. Syst. Evol. Microbiol.">
        <title>Complete genome sequence of Corynebacterium casei LMG S-19264T (=DSM 44701T), isolated from a smear-ripened cheese.</title>
        <authorList>
            <consortium name="US DOE Joint Genome Institute (JGI-PGF)"/>
            <person name="Walter F."/>
            <person name="Albersmeier A."/>
            <person name="Kalinowski J."/>
            <person name="Ruckert C."/>
        </authorList>
    </citation>
    <scope>NUCLEOTIDE SEQUENCE</scope>
    <source>
        <strain evidence="3">JCM 4646</strain>
    </source>
</reference>
<proteinExistence type="predicted"/>
<dbReference type="Proteomes" id="UP000617734">
    <property type="component" value="Unassembled WGS sequence"/>
</dbReference>
<feature type="transmembrane region" description="Helical" evidence="2">
    <location>
        <begin position="101"/>
        <end position="121"/>
    </location>
</feature>
<keyword evidence="2" id="KW-0472">Membrane</keyword>
<feature type="region of interest" description="Disordered" evidence="1">
    <location>
        <begin position="1"/>
        <end position="23"/>
    </location>
</feature>
<evidence type="ECO:0000313" key="4">
    <source>
        <dbReference type="Proteomes" id="UP000617734"/>
    </source>
</evidence>
<sequence>MSRRVRPQDYGGGMDEVRRADDEAPATVPHPVARVALAAGGGVLVLVGVALLVLPGPGLLLVFAGLVLLSRAVPSLARYVEPVRARAMQGAEAGVASGWRIAGSVLAGLGLIGAGVAWGLLPWVPFAGWSTGSGLILSGVVLLVLLAWSHRRVHGGRTRRA</sequence>